<comment type="similarity">
    <text evidence="1 4">Belongs to the thiolase-like superfamily. Chalcone/stilbene synthases family.</text>
</comment>
<protein>
    <recommendedName>
        <fullName evidence="10">Chalcone synthase</fullName>
    </recommendedName>
</protein>
<dbReference type="EMBL" id="SZYD01000011">
    <property type="protein sequence ID" value="KAD4888417.1"/>
    <property type="molecule type" value="Genomic_DNA"/>
</dbReference>
<accession>A0A5N6NJL6</accession>
<proteinExistence type="inferred from homology"/>
<dbReference type="PANTHER" id="PTHR11877">
    <property type="entry name" value="HYDROXYMETHYLGLUTARYL-COA SYNTHASE"/>
    <property type="match status" value="1"/>
</dbReference>
<feature type="domain" description="Chalcone/stilbene synthase N-terminal" evidence="6">
    <location>
        <begin position="1"/>
        <end position="165"/>
    </location>
</feature>
<evidence type="ECO:0000259" key="7">
    <source>
        <dbReference type="Pfam" id="PF02797"/>
    </source>
</evidence>
<name>A0A5N6NJL6_9ASTR</name>
<evidence type="ECO:0000256" key="4">
    <source>
        <dbReference type="RuleBase" id="RU003633"/>
    </source>
</evidence>
<evidence type="ECO:0000256" key="5">
    <source>
        <dbReference type="SAM" id="MobiDB-lite"/>
    </source>
</evidence>
<dbReference type="SUPFAM" id="SSF53901">
    <property type="entry name" value="Thiolase-like"/>
    <property type="match status" value="2"/>
</dbReference>
<dbReference type="GO" id="GO:0016747">
    <property type="term" value="F:acyltransferase activity, transferring groups other than amino-acyl groups"/>
    <property type="evidence" value="ECO:0007669"/>
    <property type="project" value="InterPro"/>
</dbReference>
<dbReference type="InterPro" id="IPR012328">
    <property type="entry name" value="Chalcone/stilbene_synt_C"/>
</dbReference>
<dbReference type="Proteomes" id="UP000326396">
    <property type="component" value="Linkage Group LG19"/>
</dbReference>
<keyword evidence="3 4" id="KW-0012">Acyltransferase</keyword>
<feature type="region of interest" description="Disordered" evidence="5">
    <location>
        <begin position="372"/>
        <end position="414"/>
    </location>
</feature>
<evidence type="ECO:0000256" key="3">
    <source>
        <dbReference type="ARBA" id="ARBA00023315"/>
    </source>
</evidence>
<dbReference type="CDD" id="cd00831">
    <property type="entry name" value="CHS_like"/>
    <property type="match status" value="1"/>
</dbReference>
<dbReference type="Gene3D" id="3.40.47.10">
    <property type="match status" value="2"/>
</dbReference>
<gene>
    <name evidence="8" type="ORF">E3N88_20490</name>
</gene>
<dbReference type="PANTHER" id="PTHR11877:SF108">
    <property type="entry name" value="POLYKETIDE SYNTHASE, TYPE III, THIOLASE-LIKE PROTEIN-RELATED"/>
    <property type="match status" value="1"/>
</dbReference>
<dbReference type="InterPro" id="IPR011141">
    <property type="entry name" value="Polyketide_synthase_type-III"/>
</dbReference>
<sequence>MIKKRFMVLTEEFLKNSPNMCEYMTPSLNTRQDLMITEIPMLGKEAATKAIDEWGLPRSKITHLIFCTTSGIDMPSADIRLIKLLGLSPSVNRLMMYQQGCSGGGMVLRLAKDIAENNKGSRVLVVCSETMASIFCGPSENHVDLLVGQALFGDGAAAIIVGSDPDSETERPLFEIVSANQTFIPNTEMAIRLQMREEGLILHLDKETPDIISENIQNVLTKAVSPHGLSDWNSLFWVVHPGGRRILDNLELKLNLNKHKLRASRHVLSEYGNMTSACALFVIDEMRRKSLEDGKSTTGEGLDWGVLIGVSQLPFACGCRLKMGNRLSRTEARWCSTEWKLLARMMLHRRMAFPNRMASDWKGTNGCADRRKKLRTNEDLSNGGGSRMTERWWSNGGGVRRTKAPNESWPIERG</sequence>
<feature type="domain" description="Chalcone/stilbene synthase C-terminal" evidence="7">
    <location>
        <begin position="175"/>
        <end position="309"/>
    </location>
</feature>
<dbReference type="GO" id="GO:0030639">
    <property type="term" value="P:polyketide biosynthetic process"/>
    <property type="evidence" value="ECO:0007669"/>
    <property type="project" value="TreeGrafter"/>
</dbReference>
<comment type="caution">
    <text evidence="8">The sequence shown here is derived from an EMBL/GenBank/DDBJ whole genome shotgun (WGS) entry which is preliminary data.</text>
</comment>
<dbReference type="FunFam" id="3.40.47.10:FF:000014">
    <property type="entry name" value="Chalcone synthase 1"/>
    <property type="match status" value="1"/>
</dbReference>
<evidence type="ECO:0008006" key="10">
    <source>
        <dbReference type="Google" id="ProtNLM"/>
    </source>
</evidence>
<evidence type="ECO:0000256" key="2">
    <source>
        <dbReference type="ARBA" id="ARBA00022679"/>
    </source>
</evidence>
<dbReference type="InterPro" id="IPR016039">
    <property type="entry name" value="Thiolase-like"/>
</dbReference>
<keyword evidence="9" id="KW-1185">Reference proteome</keyword>
<dbReference type="Pfam" id="PF00195">
    <property type="entry name" value="Chal_sti_synt_N"/>
    <property type="match status" value="1"/>
</dbReference>
<evidence type="ECO:0000256" key="1">
    <source>
        <dbReference type="ARBA" id="ARBA00005531"/>
    </source>
</evidence>
<dbReference type="AlphaFoldDB" id="A0A5N6NJL6"/>
<keyword evidence="2 4" id="KW-0808">Transferase</keyword>
<dbReference type="Pfam" id="PF02797">
    <property type="entry name" value="Chal_sti_synt_C"/>
    <property type="match status" value="1"/>
</dbReference>
<dbReference type="FunFam" id="3.40.47.10:FF:000025">
    <property type="entry name" value="Chalcone synthase 2"/>
    <property type="match status" value="1"/>
</dbReference>
<evidence type="ECO:0000313" key="8">
    <source>
        <dbReference type="EMBL" id="KAD4888417.1"/>
    </source>
</evidence>
<dbReference type="OrthoDB" id="1500228at2759"/>
<evidence type="ECO:0000259" key="6">
    <source>
        <dbReference type="Pfam" id="PF00195"/>
    </source>
</evidence>
<dbReference type="GO" id="GO:0042803">
    <property type="term" value="F:protein homodimerization activity"/>
    <property type="evidence" value="ECO:0007669"/>
    <property type="project" value="UniProtKB-ARBA"/>
</dbReference>
<organism evidence="8 9">
    <name type="scientific">Mikania micrantha</name>
    <name type="common">bitter vine</name>
    <dbReference type="NCBI Taxonomy" id="192012"/>
    <lineage>
        <taxon>Eukaryota</taxon>
        <taxon>Viridiplantae</taxon>
        <taxon>Streptophyta</taxon>
        <taxon>Embryophyta</taxon>
        <taxon>Tracheophyta</taxon>
        <taxon>Spermatophyta</taxon>
        <taxon>Magnoliopsida</taxon>
        <taxon>eudicotyledons</taxon>
        <taxon>Gunneridae</taxon>
        <taxon>Pentapetalae</taxon>
        <taxon>asterids</taxon>
        <taxon>campanulids</taxon>
        <taxon>Asterales</taxon>
        <taxon>Asteraceae</taxon>
        <taxon>Asteroideae</taxon>
        <taxon>Heliantheae alliance</taxon>
        <taxon>Eupatorieae</taxon>
        <taxon>Mikania</taxon>
    </lineage>
</organism>
<dbReference type="InterPro" id="IPR001099">
    <property type="entry name" value="Chalcone/stilbene_synt_N"/>
</dbReference>
<evidence type="ECO:0000313" key="9">
    <source>
        <dbReference type="Proteomes" id="UP000326396"/>
    </source>
</evidence>
<reference evidence="8 9" key="1">
    <citation type="submission" date="2019-05" db="EMBL/GenBank/DDBJ databases">
        <title>Mikania micrantha, genome provides insights into the molecular mechanism of rapid growth.</title>
        <authorList>
            <person name="Liu B."/>
        </authorList>
    </citation>
    <scope>NUCLEOTIDE SEQUENCE [LARGE SCALE GENOMIC DNA]</scope>
    <source>
        <strain evidence="8">NLD-2019</strain>
        <tissue evidence="8">Leaf</tissue>
    </source>
</reference>